<name>A0ACC0XXG4_9ROSI</name>
<dbReference type="Proteomes" id="UP001163603">
    <property type="component" value="Chromosome 10"/>
</dbReference>
<organism evidence="1 2">
    <name type="scientific">Pistacia integerrima</name>
    <dbReference type="NCBI Taxonomy" id="434235"/>
    <lineage>
        <taxon>Eukaryota</taxon>
        <taxon>Viridiplantae</taxon>
        <taxon>Streptophyta</taxon>
        <taxon>Embryophyta</taxon>
        <taxon>Tracheophyta</taxon>
        <taxon>Spermatophyta</taxon>
        <taxon>Magnoliopsida</taxon>
        <taxon>eudicotyledons</taxon>
        <taxon>Gunneridae</taxon>
        <taxon>Pentapetalae</taxon>
        <taxon>rosids</taxon>
        <taxon>malvids</taxon>
        <taxon>Sapindales</taxon>
        <taxon>Anacardiaceae</taxon>
        <taxon>Pistacia</taxon>
    </lineage>
</organism>
<keyword evidence="2" id="KW-1185">Reference proteome</keyword>
<protein>
    <submittedName>
        <fullName evidence="1">Uncharacterized protein</fullName>
    </submittedName>
</protein>
<comment type="caution">
    <text evidence="1">The sequence shown here is derived from an EMBL/GenBank/DDBJ whole genome shotgun (WGS) entry which is preliminary data.</text>
</comment>
<proteinExistence type="predicted"/>
<gene>
    <name evidence="1" type="ORF">Pint_07461</name>
</gene>
<accession>A0ACC0XXG4</accession>
<dbReference type="EMBL" id="CM047745">
    <property type="protein sequence ID" value="KAJ0025307.1"/>
    <property type="molecule type" value="Genomic_DNA"/>
</dbReference>
<evidence type="ECO:0000313" key="2">
    <source>
        <dbReference type="Proteomes" id="UP001163603"/>
    </source>
</evidence>
<reference evidence="2" key="1">
    <citation type="journal article" date="2023" name="G3 (Bethesda)">
        <title>Genome assembly and association tests identify interacting loci associated with vigor, precocity, and sex in interspecific pistachio rootstocks.</title>
        <authorList>
            <person name="Palmer W."/>
            <person name="Jacygrad E."/>
            <person name="Sagayaradj S."/>
            <person name="Cavanaugh K."/>
            <person name="Han R."/>
            <person name="Bertier L."/>
            <person name="Beede B."/>
            <person name="Kafkas S."/>
            <person name="Golino D."/>
            <person name="Preece J."/>
            <person name="Michelmore R."/>
        </authorList>
    </citation>
    <scope>NUCLEOTIDE SEQUENCE [LARGE SCALE GENOMIC DNA]</scope>
</reference>
<sequence>MEGIRLKDLPTLFRSIDMNDIVVNICMVGMENAFNASTIISMRFWKHFLYFSGYLQHWSTSASSESSAR</sequence>
<evidence type="ECO:0000313" key="1">
    <source>
        <dbReference type="EMBL" id="KAJ0025307.1"/>
    </source>
</evidence>